<accession>A0A0F9S8J1</accession>
<dbReference type="EMBL" id="LAZR01000593">
    <property type="protein sequence ID" value="KKN63344.1"/>
    <property type="molecule type" value="Genomic_DNA"/>
</dbReference>
<dbReference type="AlphaFoldDB" id="A0A0F9S8J1"/>
<organism evidence="1">
    <name type="scientific">marine sediment metagenome</name>
    <dbReference type="NCBI Taxonomy" id="412755"/>
    <lineage>
        <taxon>unclassified sequences</taxon>
        <taxon>metagenomes</taxon>
        <taxon>ecological metagenomes</taxon>
    </lineage>
</organism>
<gene>
    <name evidence="1" type="ORF">LCGC14_0502920</name>
</gene>
<evidence type="ECO:0000313" key="1">
    <source>
        <dbReference type="EMBL" id="KKN63344.1"/>
    </source>
</evidence>
<proteinExistence type="predicted"/>
<protein>
    <submittedName>
        <fullName evidence="1">Uncharacterized protein</fullName>
    </submittedName>
</protein>
<sequence length="310" mass="34174">MAERATARYGFGLVFTRFMPLNDDLTIPIPERILGGAGPFDFSDVDSIAAVELITKIDNEAAETVTVDLSGVVDPTAVTVAELFAAINVAGPTDLTASEDATTGRIMMAYDLSDDVGYVQIYGECAEIAMFGQGFGVRFVKSDTLKSLNGIPNMKDEEIFETADAMGLDTTAISDGYRKGIAITFVDSAEDWDLLALMENGYHVESNEDGNEEYDTPTSEDSKIYFFCEVFYTQYTRGENKEGEIVNYVQKLYRTCKGNVGESSHERGFMDGNFTIIGTSYKDQDENLFGDTRRTKLSIEAYQALDVYNV</sequence>
<reference evidence="1" key="1">
    <citation type="journal article" date="2015" name="Nature">
        <title>Complex archaea that bridge the gap between prokaryotes and eukaryotes.</title>
        <authorList>
            <person name="Spang A."/>
            <person name="Saw J.H."/>
            <person name="Jorgensen S.L."/>
            <person name="Zaremba-Niedzwiedzka K."/>
            <person name="Martijn J."/>
            <person name="Lind A.E."/>
            <person name="van Eijk R."/>
            <person name="Schleper C."/>
            <person name="Guy L."/>
            <person name="Ettema T.J."/>
        </authorList>
    </citation>
    <scope>NUCLEOTIDE SEQUENCE</scope>
</reference>
<name>A0A0F9S8J1_9ZZZZ</name>
<comment type="caution">
    <text evidence="1">The sequence shown here is derived from an EMBL/GenBank/DDBJ whole genome shotgun (WGS) entry which is preliminary data.</text>
</comment>